<evidence type="ECO:0000313" key="3">
    <source>
        <dbReference type="Proteomes" id="UP001439008"/>
    </source>
</evidence>
<proteinExistence type="predicted"/>
<feature type="region of interest" description="Disordered" evidence="1">
    <location>
        <begin position="64"/>
        <end position="88"/>
    </location>
</feature>
<reference evidence="2 3" key="1">
    <citation type="journal article" date="2024" name="BMC Biol.">
        <title>Comparative genomics of Ascetosporea gives new insight into the evolutionary basis for animal parasitism in Rhizaria.</title>
        <authorList>
            <person name="Hiltunen Thoren M."/>
            <person name="Onut-Brannstrom I."/>
            <person name="Alfjorden A."/>
            <person name="Peckova H."/>
            <person name="Swords F."/>
            <person name="Hooper C."/>
            <person name="Holzer A.S."/>
            <person name="Bass D."/>
            <person name="Burki F."/>
        </authorList>
    </citation>
    <scope>NUCLEOTIDE SEQUENCE [LARGE SCALE GENOMIC DNA]</scope>
    <source>
        <strain evidence="2">20-A016</strain>
    </source>
</reference>
<feature type="compositionally biased region" description="Polar residues" evidence="1">
    <location>
        <begin position="79"/>
        <end position="88"/>
    </location>
</feature>
<protein>
    <submittedName>
        <fullName evidence="2">Uncharacterized protein</fullName>
    </submittedName>
</protein>
<dbReference type="Proteomes" id="UP001439008">
    <property type="component" value="Unassembled WGS sequence"/>
</dbReference>
<sequence>MKHRVTFGGGCAYMYDSGLSSRKEINVEHQTLSESKVRRSWGAIRKCKVKESIINMYDSILPSSDQEDFASAPPDSKFSKQISSGTFL</sequence>
<evidence type="ECO:0000313" key="2">
    <source>
        <dbReference type="EMBL" id="MES1922669.1"/>
    </source>
</evidence>
<evidence type="ECO:0000256" key="1">
    <source>
        <dbReference type="SAM" id="MobiDB-lite"/>
    </source>
</evidence>
<accession>A0ABV2ASM2</accession>
<gene>
    <name evidence="2" type="ORF">MHBO_004187</name>
</gene>
<organism evidence="2 3">
    <name type="scientific">Bonamia ostreae</name>
    <dbReference type="NCBI Taxonomy" id="126728"/>
    <lineage>
        <taxon>Eukaryota</taxon>
        <taxon>Sar</taxon>
        <taxon>Rhizaria</taxon>
        <taxon>Endomyxa</taxon>
        <taxon>Ascetosporea</taxon>
        <taxon>Haplosporida</taxon>
        <taxon>Bonamia</taxon>
    </lineage>
</organism>
<comment type="caution">
    <text evidence="2">The sequence shown here is derived from an EMBL/GenBank/DDBJ whole genome shotgun (WGS) entry which is preliminary data.</text>
</comment>
<name>A0ABV2ASM2_9EUKA</name>
<keyword evidence="3" id="KW-1185">Reference proteome</keyword>
<dbReference type="EMBL" id="JBDODL010003377">
    <property type="protein sequence ID" value="MES1922669.1"/>
    <property type="molecule type" value="Genomic_DNA"/>
</dbReference>